<name>A0A183T852_SCHSO</name>
<gene>
    <name evidence="1" type="ORF">SSLN_LOCUS12650</name>
</gene>
<reference evidence="3" key="1">
    <citation type="submission" date="2016-06" db="UniProtKB">
        <authorList>
            <consortium name="WormBaseParasite"/>
        </authorList>
    </citation>
    <scope>IDENTIFICATION</scope>
</reference>
<sequence length="148" mass="16550">MQAPTRMSTTTVHDLLFTNDCALNTVTEEDKQRSMDLFAAGCANFGLTISTAKTVVMRQPPPSVEYNAHRINFNGAQPKNVETFAYLESMLSCNTRIDDEVAQRILKASQAFSRLQASVWNRHGIHLNTKLKMYKAVISYTLLYGVGT</sequence>
<dbReference type="PANTHER" id="PTHR47027">
    <property type="entry name" value="REVERSE TRANSCRIPTASE DOMAIN-CONTAINING PROTEIN"/>
    <property type="match status" value="1"/>
</dbReference>
<dbReference type="PANTHER" id="PTHR47027:SF26">
    <property type="entry name" value="REVERSE TRANSCRIPTASE DOMAIN-CONTAINING PROTEIN"/>
    <property type="match status" value="1"/>
</dbReference>
<evidence type="ECO:0000313" key="2">
    <source>
        <dbReference type="Proteomes" id="UP000275846"/>
    </source>
</evidence>
<keyword evidence="2" id="KW-1185">Reference proteome</keyword>
<evidence type="ECO:0000313" key="3">
    <source>
        <dbReference type="WBParaSite" id="SSLN_0001313001-mRNA-1"/>
    </source>
</evidence>
<dbReference type="WBParaSite" id="SSLN_0001313001-mRNA-1">
    <property type="protein sequence ID" value="SSLN_0001313001-mRNA-1"/>
    <property type="gene ID" value="SSLN_0001313001"/>
</dbReference>
<dbReference type="AlphaFoldDB" id="A0A183T852"/>
<organism evidence="3">
    <name type="scientific">Schistocephalus solidus</name>
    <name type="common">Tapeworm</name>
    <dbReference type="NCBI Taxonomy" id="70667"/>
    <lineage>
        <taxon>Eukaryota</taxon>
        <taxon>Metazoa</taxon>
        <taxon>Spiralia</taxon>
        <taxon>Lophotrochozoa</taxon>
        <taxon>Platyhelminthes</taxon>
        <taxon>Cestoda</taxon>
        <taxon>Eucestoda</taxon>
        <taxon>Diphyllobothriidea</taxon>
        <taxon>Diphyllobothriidae</taxon>
        <taxon>Schistocephalus</taxon>
    </lineage>
</organism>
<dbReference type="OrthoDB" id="425014at2759"/>
<protein>
    <submittedName>
        <fullName evidence="3">Reverse transcriptase domain-containing protein</fullName>
    </submittedName>
</protein>
<reference evidence="1 2" key="2">
    <citation type="submission" date="2018-11" db="EMBL/GenBank/DDBJ databases">
        <authorList>
            <consortium name="Pathogen Informatics"/>
        </authorList>
    </citation>
    <scope>NUCLEOTIDE SEQUENCE [LARGE SCALE GENOMIC DNA]</scope>
    <source>
        <strain evidence="1 2">NST_G2</strain>
    </source>
</reference>
<dbReference type="EMBL" id="UYSU01037432">
    <property type="protein sequence ID" value="VDL99035.1"/>
    <property type="molecule type" value="Genomic_DNA"/>
</dbReference>
<accession>A0A183T852</accession>
<evidence type="ECO:0000313" key="1">
    <source>
        <dbReference type="EMBL" id="VDL99035.1"/>
    </source>
</evidence>
<dbReference type="Proteomes" id="UP000275846">
    <property type="component" value="Unassembled WGS sequence"/>
</dbReference>
<proteinExistence type="predicted"/>